<name>A0A918TEG8_9BACT</name>
<evidence type="ECO:0000313" key="2">
    <source>
        <dbReference type="Proteomes" id="UP000644507"/>
    </source>
</evidence>
<dbReference type="InterPro" id="IPR013424">
    <property type="entry name" value="Ice-binding_C"/>
</dbReference>
<comment type="caution">
    <text evidence="1">The sequence shown here is derived from an EMBL/GenBank/DDBJ whole genome shotgun (WGS) entry which is preliminary data.</text>
</comment>
<organism evidence="1 2">
    <name type="scientific">Roseibacillus persicicus</name>
    <dbReference type="NCBI Taxonomy" id="454148"/>
    <lineage>
        <taxon>Bacteria</taxon>
        <taxon>Pseudomonadati</taxon>
        <taxon>Verrucomicrobiota</taxon>
        <taxon>Verrucomicrobiia</taxon>
        <taxon>Verrucomicrobiales</taxon>
        <taxon>Verrucomicrobiaceae</taxon>
        <taxon>Roseibacillus</taxon>
    </lineage>
</organism>
<evidence type="ECO:0008006" key="3">
    <source>
        <dbReference type="Google" id="ProtNLM"/>
    </source>
</evidence>
<evidence type="ECO:0000313" key="1">
    <source>
        <dbReference type="EMBL" id="GHC44550.1"/>
    </source>
</evidence>
<dbReference type="NCBIfam" id="TIGR02595">
    <property type="entry name" value="PEP_CTERM"/>
    <property type="match status" value="1"/>
</dbReference>
<reference evidence="1" key="2">
    <citation type="submission" date="2020-09" db="EMBL/GenBank/DDBJ databases">
        <authorList>
            <person name="Sun Q."/>
            <person name="Kim S."/>
        </authorList>
    </citation>
    <scope>NUCLEOTIDE SEQUENCE</scope>
    <source>
        <strain evidence="1">KCTC 12988</strain>
    </source>
</reference>
<sequence>MNSKTTISLLSILGAGTGFGALSVGTLINIDYHNGNGVHSGAGVVGGAGDTWNYVTNPATGSSGTLLTHSGASTAIQNYSDGVLGGGRGSHSWGTDTLAQDYHYLRDNSTGTIALPNGTFAGVGRRMTIYDQGASTDLDSSQTWNLHLIAAGDNGLQGANFLLKQSDGAGGFVYLSLANSGGPAYSGTLDEGVHYGTFENVVPTTWGGSNHEFEIYWYWTDPDTNIIEDPLNPGVFIQDSSPGGGNSFTGFNGVQLELIPEPSSALLLFVGLGFSLRRKR</sequence>
<accession>A0A918TEG8</accession>
<protein>
    <recommendedName>
        <fullName evidence="3">PEP-CTERM protein-sorting domain-containing protein</fullName>
    </recommendedName>
</protein>
<dbReference type="RefSeq" id="WP_189567438.1">
    <property type="nucleotide sequence ID" value="NZ_BMXI01000002.1"/>
</dbReference>
<proteinExistence type="predicted"/>
<keyword evidence="2" id="KW-1185">Reference proteome</keyword>
<gene>
    <name evidence="1" type="ORF">GCM10007100_07260</name>
</gene>
<dbReference type="Proteomes" id="UP000644507">
    <property type="component" value="Unassembled WGS sequence"/>
</dbReference>
<dbReference type="EMBL" id="BMXI01000002">
    <property type="protein sequence ID" value="GHC44550.1"/>
    <property type="molecule type" value="Genomic_DNA"/>
</dbReference>
<dbReference type="AlphaFoldDB" id="A0A918TEG8"/>
<reference evidence="1" key="1">
    <citation type="journal article" date="2014" name="Int. J. Syst. Evol. Microbiol.">
        <title>Complete genome sequence of Corynebacterium casei LMG S-19264T (=DSM 44701T), isolated from a smear-ripened cheese.</title>
        <authorList>
            <consortium name="US DOE Joint Genome Institute (JGI-PGF)"/>
            <person name="Walter F."/>
            <person name="Albersmeier A."/>
            <person name="Kalinowski J."/>
            <person name="Ruckert C."/>
        </authorList>
    </citation>
    <scope>NUCLEOTIDE SEQUENCE</scope>
    <source>
        <strain evidence="1">KCTC 12988</strain>
    </source>
</reference>